<dbReference type="Proteomes" id="UP000053097">
    <property type="component" value="Unassembled WGS sequence"/>
</dbReference>
<accession>A0A026X1L3</accession>
<name>A0A026X1L3_OOCBI</name>
<dbReference type="AlphaFoldDB" id="A0A026X1L3"/>
<evidence type="ECO:0000313" key="2">
    <source>
        <dbReference type="Proteomes" id="UP000053097"/>
    </source>
</evidence>
<evidence type="ECO:0000313" key="1">
    <source>
        <dbReference type="EMBL" id="EZA62190.1"/>
    </source>
</evidence>
<dbReference type="EMBL" id="KK107026">
    <property type="protein sequence ID" value="EZA62190.1"/>
    <property type="molecule type" value="Genomic_DNA"/>
</dbReference>
<reference evidence="1 2" key="1">
    <citation type="journal article" date="2014" name="Curr. Biol.">
        <title>The genome of the clonal raider ant Cerapachys biroi.</title>
        <authorList>
            <person name="Oxley P.R."/>
            <person name="Ji L."/>
            <person name="Fetter-Pruneda I."/>
            <person name="McKenzie S.K."/>
            <person name="Li C."/>
            <person name="Hu H."/>
            <person name="Zhang G."/>
            <person name="Kronauer D.J."/>
        </authorList>
    </citation>
    <scope>NUCLEOTIDE SEQUENCE [LARGE SCALE GENOMIC DNA]</scope>
</reference>
<gene>
    <name evidence="1" type="ORF">X777_02816</name>
</gene>
<protein>
    <submittedName>
        <fullName evidence="1">Uncharacterized protein</fullName>
    </submittedName>
</protein>
<sequence length="105" mass="12625">MNIVRDFIARKDITILECLLYISNLTSCDFWLFSKLKLMMREKCYTPFKIHIKGFNRSFEIENNTFGRIKLRVFNLWKDLLRCKIEIFSKIEAHDFVFFATVSEA</sequence>
<organism evidence="1 2">
    <name type="scientific">Ooceraea biroi</name>
    <name type="common">Clonal raider ant</name>
    <name type="synonym">Cerapachys biroi</name>
    <dbReference type="NCBI Taxonomy" id="2015173"/>
    <lineage>
        <taxon>Eukaryota</taxon>
        <taxon>Metazoa</taxon>
        <taxon>Ecdysozoa</taxon>
        <taxon>Arthropoda</taxon>
        <taxon>Hexapoda</taxon>
        <taxon>Insecta</taxon>
        <taxon>Pterygota</taxon>
        <taxon>Neoptera</taxon>
        <taxon>Endopterygota</taxon>
        <taxon>Hymenoptera</taxon>
        <taxon>Apocrita</taxon>
        <taxon>Aculeata</taxon>
        <taxon>Formicoidea</taxon>
        <taxon>Formicidae</taxon>
        <taxon>Dorylinae</taxon>
        <taxon>Ooceraea</taxon>
    </lineage>
</organism>
<keyword evidence="2" id="KW-1185">Reference proteome</keyword>
<proteinExistence type="predicted"/>
<feature type="non-terminal residue" evidence="1">
    <location>
        <position position="105"/>
    </location>
</feature>